<evidence type="ECO:0000256" key="1">
    <source>
        <dbReference type="SAM" id="MobiDB-lite"/>
    </source>
</evidence>
<feature type="compositionally biased region" description="Polar residues" evidence="1">
    <location>
        <begin position="201"/>
        <end position="216"/>
    </location>
</feature>
<proteinExistence type="predicted"/>
<protein>
    <submittedName>
        <fullName evidence="3">Uncharacterized protein</fullName>
    </submittedName>
</protein>
<evidence type="ECO:0000313" key="3">
    <source>
        <dbReference type="EMBL" id="QHT23526.1"/>
    </source>
</evidence>
<dbReference type="EMBL" id="MN739732">
    <property type="protein sequence ID" value="QHT23526.1"/>
    <property type="molecule type" value="Genomic_DNA"/>
</dbReference>
<organism evidence="3">
    <name type="scientific">viral metagenome</name>
    <dbReference type="NCBI Taxonomy" id="1070528"/>
    <lineage>
        <taxon>unclassified sequences</taxon>
        <taxon>metagenomes</taxon>
        <taxon>organismal metagenomes</taxon>
    </lineage>
</organism>
<name>A0A6C0E329_9ZZZZ</name>
<feature type="region of interest" description="Disordered" evidence="1">
    <location>
        <begin position="201"/>
        <end position="222"/>
    </location>
</feature>
<sequence>MDLFHLLYKNIPIFLSIQVLMTFFFLYKLLINLSKTTIRIDLPNESEDTITNTTIENQPIKYEDKYKNGYLKLDFRQLTTNEKDNLKNNFVMETTPLGNVIMYYSIDKNGFVYYSDSTIPYRFLETVARKYITTFKCKDSSIYIDEIDDEMNEKIPITVETPSEITANAKPAIKVSSVSVNARKNVFAKFKNYNHPNSIPSTSMITKNNPNKTAKQSNKEVKENKNKYISEGKINNFSIIKKIDKKQIVKRLNMTFAEFKKMQQESENKTSL</sequence>
<accession>A0A6C0E329</accession>
<feature type="transmembrane region" description="Helical" evidence="2">
    <location>
        <begin position="12"/>
        <end position="30"/>
    </location>
</feature>
<evidence type="ECO:0000256" key="2">
    <source>
        <dbReference type="SAM" id="Phobius"/>
    </source>
</evidence>
<keyword evidence="2" id="KW-1133">Transmembrane helix</keyword>
<keyword evidence="2" id="KW-0472">Membrane</keyword>
<keyword evidence="2" id="KW-0812">Transmembrane</keyword>
<reference evidence="3" key="1">
    <citation type="journal article" date="2020" name="Nature">
        <title>Giant virus diversity and host interactions through global metagenomics.</title>
        <authorList>
            <person name="Schulz F."/>
            <person name="Roux S."/>
            <person name="Paez-Espino D."/>
            <person name="Jungbluth S."/>
            <person name="Walsh D.A."/>
            <person name="Denef V.J."/>
            <person name="McMahon K.D."/>
            <person name="Konstantinidis K.T."/>
            <person name="Eloe-Fadrosh E.A."/>
            <person name="Kyrpides N.C."/>
            <person name="Woyke T."/>
        </authorList>
    </citation>
    <scope>NUCLEOTIDE SEQUENCE</scope>
    <source>
        <strain evidence="3">GVMAG-M-3300023179-116</strain>
    </source>
</reference>
<dbReference type="AlphaFoldDB" id="A0A6C0E329"/>